<feature type="non-terminal residue" evidence="1">
    <location>
        <position position="84"/>
    </location>
</feature>
<dbReference type="Proteomes" id="UP000262325">
    <property type="component" value="Unassembled WGS sequence"/>
</dbReference>
<keyword evidence="1" id="KW-0436">Ligase</keyword>
<dbReference type="EC" id="6.5.1.2" evidence="1"/>
<comment type="caution">
    <text evidence="1">The sequence shown here is derived from an EMBL/GenBank/DDBJ whole genome shotgun (WGS) entry which is preliminary data.</text>
</comment>
<dbReference type="GO" id="GO:0003911">
    <property type="term" value="F:DNA ligase (NAD+) activity"/>
    <property type="evidence" value="ECO:0007669"/>
    <property type="project" value="UniProtKB-EC"/>
</dbReference>
<name>A0A3D5QDB2_FLESI</name>
<dbReference type="SUPFAM" id="SSF56091">
    <property type="entry name" value="DNA ligase/mRNA capping enzyme, catalytic domain"/>
    <property type="match status" value="1"/>
</dbReference>
<accession>A0A3D5QDB2</accession>
<dbReference type="AlphaFoldDB" id="A0A3D5QDB2"/>
<protein>
    <submittedName>
        <fullName evidence="1">DNA ligase</fullName>
        <ecNumber evidence="1">6.5.1.2</ecNumber>
    </submittedName>
</protein>
<dbReference type="EMBL" id="DPPF01000123">
    <property type="protein sequence ID" value="HCW93269.1"/>
    <property type="molecule type" value="Genomic_DNA"/>
</dbReference>
<proteinExistence type="predicted"/>
<evidence type="ECO:0000313" key="2">
    <source>
        <dbReference type="Proteomes" id="UP000262325"/>
    </source>
</evidence>
<dbReference type="Gene3D" id="1.10.287.610">
    <property type="entry name" value="Helix hairpin bin"/>
    <property type="match status" value="1"/>
</dbReference>
<sequence>MSEIKTYEEYIQLVEEIIEHDKRYYVFNNPVISDYEYDQLYKKLEKTEKEHPDWTVDYSPTQRVGHKVESGLAVKSHEVRMLSL</sequence>
<reference evidence="1 2" key="1">
    <citation type="journal article" date="2018" name="Nat. Biotechnol.">
        <title>A standardized bacterial taxonomy based on genome phylogeny substantially revises the tree of life.</title>
        <authorList>
            <person name="Parks D.H."/>
            <person name="Chuvochina M."/>
            <person name="Waite D.W."/>
            <person name="Rinke C."/>
            <person name="Skarshewski A."/>
            <person name="Chaumeil P.A."/>
            <person name="Hugenholtz P."/>
        </authorList>
    </citation>
    <scope>NUCLEOTIDE SEQUENCE [LARGE SCALE GENOMIC DNA]</scope>
    <source>
        <strain evidence="1">UBA8672</strain>
    </source>
</reference>
<organism evidence="1 2">
    <name type="scientific">Flexistipes sinusarabici</name>
    <dbReference type="NCBI Taxonomy" id="2352"/>
    <lineage>
        <taxon>Bacteria</taxon>
        <taxon>Pseudomonadati</taxon>
        <taxon>Deferribacterota</taxon>
        <taxon>Deferribacteres</taxon>
        <taxon>Deferribacterales</taxon>
        <taxon>Flexistipitaceae</taxon>
        <taxon>Flexistipes</taxon>
    </lineage>
</organism>
<evidence type="ECO:0000313" key="1">
    <source>
        <dbReference type="EMBL" id="HCW93269.1"/>
    </source>
</evidence>
<gene>
    <name evidence="1" type="primary">ligA</name>
    <name evidence="1" type="ORF">DHM44_06280</name>
</gene>